<dbReference type="Proteomes" id="UP000521313">
    <property type="component" value="Unassembled WGS sequence"/>
</dbReference>
<proteinExistence type="predicted"/>
<dbReference type="InterPro" id="IPR002725">
    <property type="entry name" value="YgjP-like_metallopeptidase"/>
</dbReference>
<dbReference type="AlphaFoldDB" id="A0A7W8FX11"/>
<dbReference type="EMBL" id="JACJLU010000002">
    <property type="protein sequence ID" value="MBM6830825.1"/>
    <property type="molecule type" value="Genomic_DNA"/>
</dbReference>
<evidence type="ECO:0000313" key="4">
    <source>
        <dbReference type="Proteomes" id="UP000521313"/>
    </source>
</evidence>
<dbReference type="CDD" id="cd07344">
    <property type="entry name" value="M48_yhfN_like"/>
    <property type="match status" value="1"/>
</dbReference>
<keyword evidence="5" id="KW-1185">Reference proteome</keyword>
<dbReference type="RefSeq" id="WP_183375798.1">
    <property type="nucleotide sequence ID" value="NZ_CAWVLV010000002.1"/>
</dbReference>
<sequence length="223" mass="26028">MSKKIHTTRNHSIPEYSVKITKQKGIRMRVTPQGKLIIHANPFCTKESIEKFIQEHVDELYFPLKSSSVRLFGRSFQIRKVTGSSNHVSTCEHELIIQAKDCTLMEKVYQDFLKQTAKDVLSDISDMIFLRVQPILTKKPKILIRRMSSSWGVCHPDKGSITLNSELIHYPVEFIEYVICHEFIHMVEPNHSPAFYAQLCKVMPDYKRRIDLIETSNEKQYLM</sequence>
<organism evidence="2 4">
    <name type="scientific">Faecalicoccus acidiformans</name>
    <dbReference type="NCBI Taxonomy" id="915173"/>
    <lineage>
        <taxon>Bacteria</taxon>
        <taxon>Bacillati</taxon>
        <taxon>Bacillota</taxon>
        <taxon>Erysipelotrichia</taxon>
        <taxon>Erysipelotrichales</taxon>
        <taxon>Erysipelotrichaceae</taxon>
        <taxon>Faecalicoccus</taxon>
    </lineage>
</organism>
<protein>
    <submittedName>
        <fullName evidence="3">DUF45 domain-containing protein</fullName>
    </submittedName>
</protein>
<evidence type="ECO:0000313" key="3">
    <source>
        <dbReference type="EMBL" id="MBM6830825.1"/>
    </source>
</evidence>
<reference evidence="3 5" key="3">
    <citation type="journal article" date="2021" name="Sci. Rep.">
        <title>The distribution of antibiotic resistance genes in chicken gut microbiota commensals.</title>
        <authorList>
            <person name="Juricova H."/>
            <person name="Matiasovicova J."/>
            <person name="Kubasova T."/>
            <person name="Cejkova D."/>
            <person name="Rychlik I."/>
        </authorList>
    </citation>
    <scope>NUCLEOTIDE SEQUENCE [LARGE SCALE GENOMIC DNA]</scope>
    <source>
        <strain evidence="3 5">An423</strain>
    </source>
</reference>
<dbReference type="InterPro" id="IPR053136">
    <property type="entry name" value="UTP_pyrophosphatase-like"/>
</dbReference>
<dbReference type="PANTHER" id="PTHR30399:SF1">
    <property type="entry name" value="UTP PYROPHOSPHATASE"/>
    <property type="match status" value="1"/>
</dbReference>
<evidence type="ECO:0000313" key="5">
    <source>
        <dbReference type="Proteomes" id="UP000775500"/>
    </source>
</evidence>
<dbReference type="Proteomes" id="UP000775500">
    <property type="component" value="Unassembled WGS sequence"/>
</dbReference>
<name>A0A7W8FX11_9FIRM</name>
<accession>A0A7W8FX11</accession>
<reference evidence="2 4" key="1">
    <citation type="submission" date="2020-08" db="EMBL/GenBank/DDBJ databases">
        <title>Genomic Encyclopedia of Type Strains, Phase IV (KMG-IV): sequencing the most valuable type-strain genomes for metagenomic binning, comparative biology and taxonomic classification.</title>
        <authorList>
            <person name="Goeker M."/>
        </authorList>
    </citation>
    <scope>NUCLEOTIDE SEQUENCE [LARGE SCALE GENOMIC DNA]</scope>
    <source>
        <strain evidence="2 4">DSM 26963</strain>
    </source>
</reference>
<feature type="domain" description="YgjP-like metallopeptidase" evidence="1">
    <location>
        <begin position="26"/>
        <end position="209"/>
    </location>
</feature>
<gene>
    <name evidence="3" type="ORF">H5982_01730</name>
    <name evidence="2" type="ORF">HNQ43_001222</name>
</gene>
<reference evidence="3" key="2">
    <citation type="submission" date="2020-08" db="EMBL/GenBank/DDBJ databases">
        <authorList>
            <person name="Cejkova D."/>
            <person name="Kubasova T."/>
            <person name="Jahodarova E."/>
            <person name="Rychlik I."/>
        </authorList>
    </citation>
    <scope>NUCLEOTIDE SEQUENCE</scope>
    <source>
        <strain evidence="3">An423</strain>
    </source>
</reference>
<comment type="caution">
    <text evidence="2">The sequence shown here is derived from an EMBL/GenBank/DDBJ whole genome shotgun (WGS) entry which is preliminary data.</text>
</comment>
<dbReference type="PANTHER" id="PTHR30399">
    <property type="entry name" value="UNCHARACTERIZED PROTEIN YGJP"/>
    <property type="match status" value="1"/>
</dbReference>
<dbReference type="EMBL" id="JACHHD010000011">
    <property type="protein sequence ID" value="MBB5185169.1"/>
    <property type="molecule type" value="Genomic_DNA"/>
</dbReference>
<dbReference type="Pfam" id="PF01863">
    <property type="entry name" value="YgjP-like"/>
    <property type="match status" value="1"/>
</dbReference>
<evidence type="ECO:0000313" key="2">
    <source>
        <dbReference type="EMBL" id="MBB5185169.1"/>
    </source>
</evidence>
<evidence type="ECO:0000259" key="1">
    <source>
        <dbReference type="Pfam" id="PF01863"/>
    </source>
</evidence>
<dbReference type="Gene3D" id="3.30.2010.10">
    <property type="entry name" value="Metalloproteases ('zincins'), catalytic domain"/>
    <property type="match status" value="1"/>
</dbReference>